<dbReference type="GO" id="GO:0016491">
    <property type="term" value="F:oxidoreductase activity"/>
    <property type="evidence" value="ECO:0007669"/>
    <property type="project" value="UniProtKB-KW"/>
</dbReference>
<dbReference type="Pfam" id="PF14226">
    <property type="entry name" value="DIOX_N"/>
    <property type="match status" value="1"/>
</dbReference>
<keyword evidence="2 6" id="KW-0479">Metal-binding</keyword>
<dbReference type="Proteomes" id="UP000596661">
    <property type="component" value="Chromosome 5"/>
</dbReference>
<dbReference type="InterPro" id="IPR027443">
    <property type="entry name" value="IPNS-like_sf"/>
</dbReference>
<dbReference type="GO" id="GO:0031418">
    <property type="term" value="F:L-ascorbic acid binding"/>
    <property type="evidence" value="ECO:0007669"/>
    <property type="project" value="UniProtKB-KW"/>
</dbReference>
<keyword evidence="9" id="KW-1185">Reference proteome</keyword>
<dbReference type="EnsemblPlants" id="novel_model_5429_5bd9a17a.4.5bd9b13b">
    <property type="protein sequence ID" value="cds.novel_model_5429_5bd9a17a.4.5bd9b13b"/>
    <property type="gene ID" value="novel_gene_2811_5bd9a17a"/>
</dbReference>
<dbReference type="Gene3D" id="2.60.120.330">
    <property type="entry name" value="B-lactam Antibiotic, Isopenicillin N Synthase, Chain"/>
    <property type="match status" value="1"/>
</dbReference>
<evidence type="ECO:0000256" key="5">
    <source>
        <dbReference type="ARBA" id="ARBA00023004"/>
    </source>
</evidence>
<sequence length="353" mass="40343">METKFSYGGSLPVESVQDLASKNQTEIPTRYLQPEPELHQIPVLESLELPVINMTKLLDHQHPLHHDELAKLHSACKEWGFFQLINHGVPEEVIENMKIDTEEFFKMPLEKKKAYAQQPNSLEGYGQAFVKSEDQKLDWGDMFYVQALPVSARNMKFWPTQPISMRESVDKYSRELQKVVLCLLKFISRNLRLNSETLTSNFEDGRQGMRINYYPPCVQANKVMGLTPHSDATGLTMLLQVNDVQGLQIKKNGKWIVVKPVPNSFIVNIGDVIEIMSNGEYKSIEHRAVVNPEKKRISIAAFHGPHAKSNVGPLPELVKKNKPMYKTISTEDYLRLLFSKKLDGKSHIDCLKE</sequence>
<dbReference type="InterPro" id="IPR050295">
    <property type="entry name" value="Plant_2OG-oxidoreductases"/>
</dbReference>
<keyword evidence="5 6" id="KW-0408">Iron</keyword>
<dbReference type="AlphaFoldDB" id="A0A803R5S4"/>
<dbReference type="FunFam" id="2.60.120.330:FF:000001">
    <property type="entry name" value="Protein SRG1"/>
    <property type="match status" value="1"/>
</dbReference>
<feature type="domain" description="Fe2OG dioxygenase" evidence="7">
    <location>
        <begin position="205"/>
        <end position="305"/>
    </location>
</feature>
<dbReference type="InterPro" id="IPR026992">
    <property type="entry name" value="DIOX_N"/>
</dbReference>
<dbReference type="OrthoDB" id="288590at2759"/>
<protein>
    <recommendedName>
        <fullName evidence="7">Fe2OG dioxygenase domain-containing protein</fullName>
    </recommendedName>
</protein>
<organism evidence="8 9">
    <name type="scientific">Cannabis sativa</name>
    <name type="common">Hemp</name>
    <name type="synonym">Marijuana</name>
    <dbReference type="NCBI Taxonomy" id="3483"/>
    <lineage>
        <taxon>Eukaryota</taxon>
        <taxon>Viridiplantae</taxon>
        <taxon>Streptophyta</taxon>
        <taxon>Embryophyta</taxon>
        <taxon>Tracheophyta</taxon>
        <taxon>Spermatophyta</taxon>
        <taxon>Magnoliopsida</taxon>
        <taxon>eudicotyledons</taxon>
        <taxon>Gunneridae</taxon>
        <taxon>Pentapetalae</taxon>
        <taxon>rosids</taxon>
        <taxon>fabids</taxon>
        <taxon>Rosales</taxon>
        <taxon>Cannabaceae</taxon>
        <taxon>Cannabis</taxon>
    </lineage>
</organism>
<name>A0A803R5S4_CANSA</name>
<evidence type="ECO:0000259" key="7">
    <source>
        <dbReference type="PROSITE" id="PS51471"/>
    </source>
</evidence>
<dbReference type="PANTHER" id="PTHR47991">
    <property type="entry name" value="OXOGLUTARATE/IRON-DEPENDENT DIOXYGENASE"/>
    <property type="match status" value="1"/>
</dbReference>
<dbReference type="InterPro" id="IPR044861">
    <property type="entry name" value="IPNS-like_FE2OG_OXY"/>
</dbReference>
<evidence type="ECO:0000256" key="3">
    <source>
        <dbReference type="ARBA" id="ARBA00022896"/>
    </source>
</evidence>
<keyword evidence="4 6" id="KW-0560">Oxidoreductase</keyword>
<reference evidence="8" key="1">
    <citation type="submission" date="2018-11" db="EMBL/GenBank/DDBJ databases">
        <authorList>
            <person name="Grassa J C."/>
        </authorList>
    </citation>
    <scope>NUCLEOTIDE SEQUENCE [LARGE SCALE GENOMIC DNA]</scope>
</reference>
<accession>A0A803R5S4</accession>
<dbReference type="PROSITE" id="PS51471">
    <property type="entry name" value="FE2OG_OXY"/>
    <property type="match status" value="1"/>
</dbReference>
<dbReference type="EMBL" id="UZAU01000547">
    <property type="status" value="NOT_ANNOTATED_CDS"/>
    <property type="molecule type" value="Genomic_DNA"/>
</dbReference>
<evidence type="ECO:0000313" key="9">
    <source>
        <dbReference type="Proteomes" id="UP000596661"/>
    </source>
</evidence>
<dbReference type="GO" id="GO:0046872">
    <property type="term" value="F:metal ion binding"/>
    <property type="evidence" value="ECO:0007669"/>
    <property type="project" value="UniProtKB-KW"/>
</dbReference>
<comment type="similarity">
    <text evidence="1 6">Belongs to the iron/ascorbate-dependent oxidoreductase family.</text>
</comment>
<proteinExistence type="inferred from homology"/>
<evidence type="ECO:0000313" key="8">
    <source>
        <dbReference type="EnsemblPlants" id="cds.novel_model_5429_5bd9a17a.4.5bd9b13b"/>
    </source>
</evidence>
<evidence type="ECO:0000256" key="1">
    <source>
        <dbReference type="ARBA" id="ARBA00008056"/>
    </source>
</evidence>
<dbReference type="SUPFAM" id="SSF51197">
    <property type="entry name" value="Clavaminate synthase-like"/>
    <property type="match status" value="1"/>
</dbReference>
<evidence type="ECO:0000256" key="4">
    <source>
        <dbReference type="ARBA" id="ARBA00023002"/>
    </source>
</evidence>
<keyword evidence="3" id="KW-0847">Vitamin C</keyword>
<dbReference type="Gramene" id="novel_model_5429_5bd9a17a.4.5bd9b13b">
    <property type="protein sequence ID" value="cds.novel_model_5429_5bd9a17a.4.5bd9b13b"/>
    <property type="gene ID" value="novel_gene_2811_5bd9a17a"/>
</dbReference>
<dbReference type="OMA" id="TKYLWKL"/>
<gene>
    <name evidence="8" type="primary">LOC115716226</name>
</gene>
<dbReference type="Pfam" id="PF03171">
    <property type="entry name" value="2OG-FeII_Oxy"/>
    <property type="match status" value="1"/>
</dbReference>
<reference evidence="8" key="2">
    <citation type="submission" date="2021-03" db="UniProtKB">
        <authorList>
            <consortium name="EnsemblPlants"/>
        </authorList>
    </citation>
    <scope>IDENTIFICATION</scope>
</reference>
<evidence type="ECO:0000256" key="6">
    <source>
        <dbReference type="RuleBase" id="RU003682"/>
    </source>
</evidence>
<evidence type="ECO:0000256" key="2">
    <source>
        <dbReference type="ARBA" id="ARBA00022723"/>
    </source>
</evidence>
<dbReference type="InterPro" id="IPR005123">
    <property type="entry name" value="Oxoglu/Fe-dep_dioxygenase_dom"/>
</dbReference>